<dbReference type="RefSeq" id="WP_111923360.1">
    <property type="nucleotide sequence ID" value="NZ_LVYK01000059.1"/>
</dbReference>
<dbReference type="PANTHER" id="PTHR43077">
    <property type="entry name" value="TRANSPORT PERMEASE YVFS-RELATED"/>
    <property type="match status" value="1"/>
</dbReference>
<organism evidence="7 8">
    <name type="scientific">Priestia endophytica</name>
    <dbReference type="NCBI Taxonomy" id="135735"/>
    <lineage>
        <taxon>Bacteria</taxon>
        <taxon>Bacillati</taxon>
        <taxon>Bacillota</taxon>
        <taxon>Bacilli</taxon>
        <taxon>Bacillales</taxon>
        <taxon>Bacillaceae</taxon>
        <taxon>Priestia</taxon>
    </lineage>
</organism>
<keyword evidence="3 5" id="KW-1133">Transmembrane helix</keyword>
<sequence length="171" mass="19182">MSPLKNQFSKWSLFRAHQIINATMSIFIATIAVLLMFYYSVTSHISLFYTWFFLFLAFLTFVSLTQLFIVLFGPGGMIFNIILLSLQLVSAGVMVPREMLPLFYEKMSAVLPATYVAEGLFTIAFGGSNIFSDVLALLIILFSVLLLAVLRISFSRIKKADTVEKPKAARS</sequence>
<dbReference type="InterPro" id="IPR013525">
    <property type="entry name" value="ABC2_TM"/>
</dbReference>
<feature type="domain" description="ABC-2 type transporter transmembrane" evidence="6">
    <location>
        <begin position="6"/>
        <end position="123"/>
    </location>
</feature>
<dbReference type="Pfam" id="PF01061">
    <property type="entry name" value="ABC2_membrane"/>
    <property type="match status" value="1"/>
</dbReference>
<feature type="transmembrane region" description="Helical" evidence="5">
    <location>
        <begin position="20"/>
        <end position="41"/>
    </location>
</feature>
<gene>
    <name evidence="7" type="ORF">A3864_23075</name>
</gene>
<dbReference type="Proteomes" id="UP000250174">
    <property type="component" value="Unassembled WGS sequence"/>
</dbReference>
<comment type="subcellular location">
    <subcellularLocation>
        <location evidence="1">Membrane</location>
        <topology evidence="1">Multi-pass membrane protein</topology>
    </subcellularLocation>
</comment>
<evidence type="ECO:0000259" key="6">
    <source>
        <dbReference type="Pfam" id="PF01061"/>
    </source>
</evidence>
<proteinExistence type="predicted"/>
<evidence type="ECO:0000256" key="4">
    <source>
        <dbReference type="ARBA" id="ARBA00023136"/>
    </source>
</evidence>
<evidence type="ECO:0000256" key="2">
    <source>
        <dbReference type="ARBA" id="ARBA00022692"/>
    </source>
</evidence>
<name>A0AAX1Q1T4_9BACI</name>
<dbReference type="EMBL" id="LVYK01000059">
    <property type="protein sequence ID" value="RAS71967.1"/>
    <property type="molecule type" value="Genomic_DNA"/>
</dbReference>
<dbReference type="GO" id="GO:0140359">
    <property type="term" value="F:ABC-type transporter activity"/>
    <property type="evidence" value="ECO:0007669"/>
    <property type="project" value="InterPro"/>
</dbReference>
<feature type="transmembrane region" description="Helical" evidence="5">
    <location>
        <begin position="134"/>
        <end position="154"/>
    </location>
</feature>
<feature type="transmembrane region" description="Helical" evidence="5">
    <location>
        <begin position="107"/>
        <end position="128"/>
    </location>
</feature>
<comment type="caution">
    <text evidence="7">The sequence shown here is derived from an EMBL/GenBank/DDBJ whole genome shotgun (WGS) entry which is preliminary data.</text>
</comment>
<keyword evidence="4 5" id="KW-0472">Membrane</keyword>
<dbReference type="InterPro" id="IPR051328">
    <property type="entry name" value="T7SS_ABC-Transporter"/>
</dbReference>
<feature type="transmembrane region" description="Helical" evidence="5">
    <location>
        <begin position="77"/>
        <end position="95"/>
    </location>
</feature>
<keyword evidence="2 5" id="KW-0812">Transmembrane</keyword>
<dbReference type="PANTHER" id="PTHR43077:SF5">
    <property type="entry name" value="PHAGE INFECTION PROTEIN"/>
    <property type="match status" value="1"/>
</dbReference>
<reference evidence="7 8" key="1">
    <citation type="submission" date="2016-03" db="EMBL/GenBank/DDBJ databases">
        <title>Comparison of Bacillus endophyticus and B. anthracis characteristics using whole genome sequence analysis and microbiological techniques.</title>
        <authorList>
            <person name="Lekota K.E."/>
            <person name="Mafofo J."/>
            <person name="Rees J."/>
            <person name="Muchadeyi F.C."/>
            <person name="Madoroba E."/>
            <person name="Van Heerden H."/>
        </authorList>
    </citation>
    <scope>NUCLEOTIDE SEQUENCE [LARGE SCALE GENOMIC DNA]</scope>
    <source>
        <strain evidence="7 8">3631_10C</strain>
    </source>
</reference>
<evidence type="ECO:0000256" key="1">
    <source>
        <dbReference type="ARBA" id="ARBA00004141"/>
    </source>
</evidence>
<feature type="transmembrane region" description="Helical" evidence="5">
    <location>
        <begin position="48"/>
        <end position="71"/>
    </location>
</feature>
<protein>
    <recommendedName>
        <fullName evidence="6">ABC-2 type transporter transmembrane domain-containing protein</fullName>
    </recommendedName>
</protein>
<evidence type="ECO:0000313" key="7">
    <source>
        <dbReference type="EMBL" id="RAS71967.1"/>
    </source>
</evidence>
<accession>A0AAX1Q1T4</accession>
<evidence type="ECO:0000256" key="5">
    <source>
        <dbReference type="SAM" id="Phobius"/>
    </source>
</evidence>
<evidence type="ECO:0000256" key="3">
    <source>
        <dbReference type="ARBA" id="ARBA00022989"/>
    </source>
</evidence>
<dbReference type="GO" id="GO:0016020">
    <property type="term" value="C:membrane"/>
    <property type="evidence" value="ECO:0007669"/>
    <property type="project" value="UniProtKB-SubCell"/>
</dbReference>
<dbReference type="AlphaFoldDB" id="A0AAX1Q1T4"/>
<evidence type="ECO:0000313" key="8">
    <source>
        <dbReference type="Proteomes" id="UP000250174"/>
    </source>
</evidence>